<organism evidence="2 3">
    <name type="scientific">Kluyveromyces lactis (strain ATCC 8585 / CBS 2359 / DSM 70799 / NBRC 1267 / NRRL Y-1140 / WM37)</name>
    <name type="common">Yeast</name>
    <name type="synonym">Candida sphaerica</name>
    <dbReference type="NCBI Taxonomy" id="284590"/>
    <lineage>
        <taxon>Eukaryota</taxon>
        <taxon>Fungi</taxon>
        <taxon>Dikarya</taxon>
        <taxon>Ascomycota</taxon>
        <taxon>Saccharomycotina</taxon>
        <taxon>Saccharomycetes</taxon>
        <taxon>Saccharomycetales</taxon>
        <taxon>Saccharomycetaceae</taxon>
        <taxon>Kluyveromyces</taxon>
    </lineage>
</organism>
<gene>
    <name evidence="2" type="ORF">KLLA0_E24685g</name>
</gene>
<proteinExistence type="predicted"/>
<evidence type="ECO:0000256" key="1">
    <source>
        <dbReference type="SAM" id="MobiDB-lite"/>
    </source>
</evidence>
<name>Q6CLX5_KLULA</name>
<accession>Q6CLX5</accession>
<dbReference type="EMBL" id="CR382125">
    <property type="protein sequence ID" value="CAH00151.1"/>
    <property type="molecule type" value="Genomic_DNA"/>
</dbReference>
<sequence>MLRRMSELVSSFSGLHIASAGSKSVVTPSDNADLTKGGRRNQALTKPITIDSNTGEVLVRKTTGKTKVRRGQSAEEYKEQLRQYFLEEKGPTRTEEDALKMEDFDLLIEDESFDYALKQVRQKMVSYAQKYYYERDYMKCLKVSEPLLHKFEPFNKKNKIRRELEELRYMIEKSKARLELQPSR</sequence>
<feature type="region of interest" description="Disordered" evidence="1">
    <location>
        <begin position="23"/>
        <end position="45"/>
    </location>
</feature>
<dbReference type="OMA" id="EYMIERC"/>
<evidence type="ECO:0000313" key="2">
    <source>
        <dbReference type="EMBL" id="CAH00151.1"/>
    </source>
</evidence>
<dbReference type="RefSeq" id="XP_455064.1">
    <property type="nucleotide sequence ID" value="XM_455064.1"/>
</dbReference>
<evidence type="ECO:0000313" key="3">
    <source>
        <dbReference type="Proteomes" id="UP000000598"/>
    </source>
</evidence>
<dbReference type="PaxDb" id="284590-Q6CLX5"/>
<dbReference type="Proteomes" id="UP000000598">
    <property type="component" value="Chromosome E"/>
</dbReference>
<feature type="compositionally biased region" description="Polar residues" evidence="1">
    <location>
        <begin position="23"/>
        <end position="32"/>
    </location>
</feature>
<dbReference type="eggNOG" id="ENOG502S12S">
    <property type="taxonomic scope" value="Eukaryota"/>
</dbReference>
<protein>
    <submittedName>
        <fullName evidence="2">KLLA0E24685p</fullName>
    </submittedName>
</protein>
<dbReference type="AlphaFoldDB" id="Q6CLX5"/>
<reference evidence="2 3" key="1">
    <citation type="journal article" date="2004" name="Nature">
        <title>Genome evolution in yeasts.</title>
        <authorList>
            <consortium name="Genolevures"/>
            <person name="Dujon B."/>
            <person name="Sherman D."/>
            <person name="Fischer G."/>
            <person name="Durrens P."/>
            <person name="Casaregola S."/>
            <person name="Lafontaine I."/>
            <person name="de Montigny J."/>
            <person name="Marck C."/>
            <person name="Neuveglise C."/>
            <person name="Talla E."/>
            <person name="Goffard N."/>
            <person name="Frangeul L."/>
            <person name="Aigle M."/>
            <person name="Anthouard V."/>
            <person name="Babour A."/>
            <person name="Barbe V."/>
            <person name="Barnay S."/>
            <person name="Blanchin S."/>
            <person name="Beckerich J.M."/>
            <person name="Beyne E."/>
            <person name="Bleykasten C."/>
            <person name="Boisrame A."/>
            <person name="Boyer J."/>
            <person name="Cattolico L."/>
            <person name="Confanioleri F."/>
            <person name="de Daruvar A."/>
            <person name="Despons L."/>
            <person name="Fabre E."/>
            <person name="Fairhead C."/>
            <person name="Ferry-Dumazet H."/>
            <person name="Groppi A."/>
            <person name="Hantraye F."/>
            <person name="Hennequin C."/>
            <person name="Jauniaux N."/>
            <person name="Joyet P."/>
            <person name="Kachouri R."/>
            <person name="Kerrest A."/>
            <person name="Koszul R."/>
            <person name="Lemaire M."/>
            <person name="Lesur I."/>
            <person name="Ma L."/>
            <person name="Muller H."/>
            <person name="Nicaud J.M."/>
            <person name="Nikolski M."/>
            <person name="Oztas S."/>
            <person name="Ozier-Kalogeropoulos O."/>
            <person name="Pellenz S."/>
            <person name="Potier S."/>
            <person name="Richard G.F."/>
            <person name="Straub M.L."/>
            <person name="Suleau A."/>
            <person name="Swennene D."/>
            <person name="Tekaia F."/>
            <person name="Wesolowski-Louvel M."/>
            <person name="Westhof E."/>
            <person name="Wirth B."/>
            <person name="Zeniou-Meyer M."/>
            <person name="Zivanovic I."/>
            <person name="Bolotin-Fukuhara M."/>
            <person name="Thierry A."/>
            <person name="Bouchier C."/>
            <person name="Caudron B."/>
            <person name="Scarpelli C."/>
            <person name="Gaillardin C."/>
            <person name="Weissenbach J."/>
            <person name="Wincker P."/>
            <person name="Souciet J.L."/>
        </authorList>
    </citation>
    <scope>NUCLEOTIDE SEQUENCE [LARGE SCALE GENOMIC DNA]</scope>
    <source>
        <strain evidence="3">ATCC 8585 / CBS 2359 / DSM 70799 / NBRC 1267 / NRRL Y-1140 / WM37</strain>
    </source>
</reference>
<dbReference type="FunCoup" id="Q6CLX5">
    <property type="interactions" value="39"/>
</dbReference>
<dbReference type="KEGG" id="kla:KLLA0_E24685g"/>
<dbReference type="HOGENOM" id="CLU_125620_0_0_1"/>
<dbReference type="GeneID" id="2894323"/>
<dbReference type="InParanoid" id="Q6CLX5"/>
<keyword evidence="3" id="KW-1185">Reference proteome</keyword>